<dbReference type="InterPro" id="IPR008012">
    <property type="entry name" value="Ump1"/>
</dbReference>
<comment type="similarity">
    <text evidence="2">Belongs to the POMP/UMP1 family.</text>
</comment>
<dbReference type="PANTHER" id="PTHR12828">
    <property type="entry name" value="PROTEASOME MATURATION PROTEIN UMP1"/>
    <property type="match status" value="1"/>
</dbReference>
<dbReference type="GO" id="GO:0005634">
    <property type="term" value="C:nucleus"/>
    <property type="evidence" value="ECO:0007669"/>
    <property type="project" value="TreeGrafter"/>
</dbReference>
<dbReference type="Pfam" id="PF05348">
    <property type="entry name" value="UMP1"/>
    <property type="match status" value="1"/>
</dbReference>
<organism evidence="4">
    <name type="scientific">Ganoderma boninense</name>
    <dbReference type="NCBI Taxonomy" id="34458"/>
    <lineage>
        <taxon>Eukaryota</taxon>
        <taxon>Fungi</taxon>
        <taxon>Dikarya</taxon>
        <taxon>Basidiomycota</taxon>
        <taxon>Agaricomycotina</taxon>
        <taxon>Agaricomycetes</taxon>
        <taxon>Polyporales</taxon>
        <taxon>Polyporaceae</taxon>
        <taxon>Ganoderma</taxon>
    </lineage>
</organism>
<accession>A0A5K1JSU3</accession>
<sequence length="140" mass="15935">MESLRIVPTHEAKPASVQETSNSFGLHDSLKHGPRSLAAEVSQTSTARNRLENWEATQDNMKLQMQRQLFGLHMPMRILMERKIVSQNPHMPILPQSNLHLDILMGRDETLECADFMGSAAAEMTQPMDIHADMEKKLRM</sequence>
<dbReference type="EMBL" id="LR724115">
    <property type="protein sequence ID" value="VWO94647.1"/>
    <property type="molecule type" value="Genomic_DNA"/>
</dbReference>
<dbReference type="AlphaFoldDB" id="A0A5K1JSU3"/>
<name>A0A5K1JSU3_9APHY</name>
<dbReference type="PANTHER" id="PTHR12828:SF3">
    <property type="entry name" value="PROTEASOME MATURATION PROTEIN"/>
    <property type="match status" value="1"/>
</dbReference>
<dbReference type="GO" id="GO:0005737">
    <property type="term" value="C:cytoplasm"/>
    <property type="evidence" value="ECO:0007669"/>
    <property type="project" value="TreeGrafter"/>
</dbReference>
<evidence type="ECO:0000256" key="3">
    <source>
        <dbReference type="SAM" id="MobiDB-lite"/>
    </source>
</evidence>
<gene>
    <name evidence="4" type="primary">G2X6V8</name>
</gene>
<keyword evidence="1" id="KW-0143">Chaperone</keyword>
<evidence type="ECO:0000313" key="4">
    <source>
        <dbReference type="EMBL" id="VWO94647.1"/>
    </source>
</evidence>
<proteinExistence type="inferred from homology"/>
<feature type="region of interest" description="Disordered" evidence="3">
    <location>
        <begin position="1"/>
        <end position="31"/>
    </location>
</feature>
<evidence type="ECO:0000256" key="1">
    <source>
        <dbReference type="ARBA" id="ARBA00023186"/>
    </source>
</evidence>
<dbReference type="GO" id="GO:0043248">
    <property type="term" value="P:proteasome assembly"/>
    <property type="evidence" value="ECO:0007669"/>
    <property type="project" value="InterPro"/>
</dbReference>
<protein>
    <submittedName>
        <fullName evidence="4">Cytochrome P450 3A13</fullName>
    </submittedName>
</protein>
<evidence type="ECO:0000256" key="2">
    <source>
        <dbReference type="ARBA" id="ARBA00043974"/>
    </source>
</evidence>
<reference evidence="4" key="1">
    <citation type="submission" date="2019-10" db="EMBL/GenBank/DDBJ databases">
        <authorList>
            <person name="Nor Muhammad N."/>
        </authorList>
    </citation>
    <scope>NUCLEOTIDE SEQUENCE</scope>
</reference>